<dbReference type="PROSITE" id="PS50893">
    <property type="entry name" value="ABC_TRANSPORTER_2"/>
    <property type="match status" value="1"/>
</dbReference>
<dbReference type="GO" id="GO:0005524">
    <property type="term" value="F:ATP binding"/>
    <property type="evidence" value="ECO:0007669"/>
    <property type="project" value="UniProtKB-KW"/>
</dbReference>
<dbReference type="Proteomes" id="UP000295710">
    <property type="component" value="Unassembled WGS sequence"/>
</dbReference>
<evidence type="ECO:0000313" key="6">
    <source>
        <dbReference type="Proteomes" id="UP000295710"/>
    </source>
</evidence>
<comment type="caution">
    <text evidence="5">The sequence shown here is derived from an EMBL/GenBank/DDBJ whole genome shotgun (WGS) entry which is preliminary data.</text>
</comment>
<dbReference type="EMBL" id="SMMX01000001">
    <property type="protein sequence ID" value="TDA23200.1"/>
    <property type="molecule type" value="Genomic_DNA"/>
</dbReference>
<dbReference type="Gene3D" id="3.40.50.300">
    <property type="entry name" value="P-loop containing nucleotide triphosphate hydrolases"/>
    <property type="match status" value="1"/>
</dbReference>
<feature type="domain" description="ABC transporter" evidence="4">
    <location>
        <begin position="16"/>
        <end position="216"/>
    </location>
</feature>
<proteinExistence type="predicted"/>
<dbReference type="InterPro" id="IPR051782">
    <property type="entry name" value="ABC_Transporter_VariousFunc"/>
</dbReference>
<evidence type="ECO:0000256" key="1">
    <source>
        <dbReference type="ARBA" id="ARBA00022448"/>
    </source>
</evidence>
<dbReference type="PANTHER" id="PTHR42939:SF1">
    <property type="entry name" value="ABC TRANSPORTER ATP-BINDING PROTEIN ALBC-RELATED"/>
    <property type="match status" value="1"/>
</dbReference>
<organism evidence="5 6">
    <name type="scientific">Extibacter muris</name>
    <dbReference type="NCBI Taxonomy" id="1796622"/>
    <lineage>
        <taxon>Bacteria</taxon>
        <taxon>Bacillati</taxon>
        <taxon>Bacillota</taxon>
        <taxon>Clostridia</taxon>
        <taxon>Lachnospirales</taxon>
        <taxon>Lachnospiraceae</taxon>
        <taxon>Extibacter</taxon>
    </lineage>
</organism>
<evidence type="ECO:0000259" key="4">
    <source>
        <dbReference type="PROSITE" id="PS50893"/>
    </source>
</evidence>
<sequence length="216" mass="23805">MFFDLQFAAGSIYGDYKIGKCYEKLRRQARSGPYRQGVPPGRSAAFVGHNGCGKSTLLRIIAGLTVPSDGRAVQAPGLLFHYIPEKFPPIPVTARQYLQNMGILDGMRRDEAGRRIESLGEDFFLSELLDVPMKSLSKGTLQKIGVIQALVTRPDVLLLDEPVSGQDKEPQKVLIEKTNELRGRGCDDTAVVPRRAYSECHCTRRIYHTGGKAGGL</sequence>
<dbReference type="InterPro" id="IPR003593">
    <property type="entry name" value="AAA+_ATPase"/>
</dbReference>
<dbReference type="SUPFAM" id="SSF52540">
    <property type="entry name" value="P-loop containing nucleoside triphosphate hydrolases"/>
    <property type="match status" value="1"/>
</dbReference>
<name>A0A4V2WSV8_9FIRM</name>
<dbReference type="PANTHER" id="PTHR42939">
    <property type="entry name" value="ABC TRANSPORTER ATP-BINDING PROTEIN ALBC-RELATED"/>
    <property type="match status" value="1"/>
</dbReference>
<dbReference type="Pfam" id="PF00005">
    <property type="entry name" value="ABC_tran"/>
    <property type="match status" value="1"/>
</dbReference>
<evidence type="ECO:0000256" key="2">
    <source>
        <dbReference type="ARBA" id="ARBA00022741"/>
    </source>
</evidence>
<evidence type="ECO:0000256" key="3">
    <source>
        <dbReference type="ARBA" id="ARBA00022840"/>
    </source>
</evidence>
<gene>
    <name evidence="5" type="ORF">E1963_00115</name>
</gene>
<keyword evidence="1" id="KW-0813">Transport</keyword>
<keyword evidence="3 5" id="KW-0067">ATP-binding</keyword>
<reference evidence="5 6" key="1">
    <citation type="journal article" date="2016" name="Nat. Microbiol.">
        <title>The Mouse Intestinal Bacterial Collection (miBC) provides host-specific insight into cultured diversity and functional potential of the gut microbiota.</title>
        <authorList>
            <person name="Lagkouvardos I."/>
            <person name="Pukall R."/>
            <person name="Abt B."/>
            <person name="Foesel B.U."/>
            <person name="Meier-Kolthoff J.P."/>
            <person name="Kumar N."/>
            <person name="Bresciani A."/>
            <person name="Martinez I."/>
            <person name="Just S."/>
            <person name="Ziegler C."/>
            <person name="Brugiroux S."/>
            <person name="Garzetti D."/>
            <person name="Wenning M."/>
            <person name="Bui T.P."/>
            <person name="Wang J."/>
            <person name="Hugenholtz F."/>
            <person name="Plugge C.M."/>
            <person name="Peterson D.A."/>
            <person name="Hornef M.W."/>
            <person name="Baines J.F."/>
            <person name="Smidt H."/>
            <person name="Walter J."/>
            <person name="Kristiansen K."/>
            <person name="Nielsen H.B."/>
            <person name="Haller D."/>
            <person name="Overmann J."/>
            <person name="Stecher B."/>
            <person name="Clavel T."/>
        </authorList>
    </citation>
    <scope>NUCLEOTIDE SEQUENCE [LARGE SCALE GENOMIC DNA]</scope>
    <source>
        <strain evidence="5 6">DSM 28560</strain>
    </source>
</reference>
<dbReference type="GO" id="GO:0016887">
    <property type="term" value="F:ATP hydrolysis activity"/>
    <property type="evidence" value="ECO:0007669"/>
    <property type="project" value="InterPro"/>
</dbReference>
<accession>A0A4V2WSV8</accession>
<dbReference type="SMART" id="SM00382">
    <property type="entry name" value="AAA"/>
    <property type="match status" value="1"/>
</dbReference>
<dbReference type="AlphaFoldDB" id="A0A4V2WSV8"/>
<dbReference type="InterPro" id="IPR003439">
    <property type="entry name" value="ABC_transporter-like_ATP-bd"/>
</dbReference>
<evidence type="ECO:0000313" key="5">
    <source>
        <dbReference type="EMBL" id="TDA23200.1"/>
    </source>
</evidence>
<dbReference type="InterPro" id="IPR027417">
    <property type="entry name" value="P-loop_NTPase"/>
</dbReference>
<keyword evidence="2" id="KW-0547">Nucleotide-binding</keyword>
<protein>
    <submittedName>
        <fullName evidence="5">ATP-binding cassette domain-containing protein</fullName>
    </submittedName>
</protein>
<keyword evidence="6" id="KW-1185">Reference proteome</keyword>